<dbReference type="Gene3D" id="2.60.40.2310">
    <property type="match status" value="1"/>
</dbReference>
<dbReference type="InterPro" id="IPR023828">
    <property type="entry name" value="Peptidase_S8_Ser-AS"/>
</dbReference>
<feature type="domain" description="Peptidase S8/S53" evidence="7">
    <location>
        <begin position="259"/>
        <end position="433"/>
    </location>
</feature>
<keyword evidence="4" id="KW-0378">Hydrolase</keyword>
<keyword evidence="5" id="KW-0720">Serine protease</keyword>
<reference evidence="10 11" key="1">
    <citation type="submission" date="2021-07" db="EMBL/GenBank/DDBJ databases">
        <title>The Aristolochia fimbriata genome: insights into angiosperm evolution, floral development and chemical biosynthesis.</title>
        <authorList>
            <person name="Jiao Y."/>
        </authorList>
    </citation>
    <scope>NUCLEOTIDE SEQUENCE [LARGE SCALE GENOMIC DNA]</scope>
    <source>
        <strain evidence="10">IBCAS-2021</strain>
        <tissue evidence="10">Leaf</tissue>
    </source>
</reference>
<keyword evidence="3" id="KW-0732">Signal</keyword>
<dbReference type="InterPro" id="IPR010259">
    <property type="entry name" value="S8pro/Inhibitor_I9"/>
</dbReference>
<dbReference type="Gene3D" id="3.40.50.200">
    <property type="entry name" value="Peptidase S8/S53 domain"/>
    <property type="match status" value="3"/>
</dbReference>
<dbReference type="InterPro" id="IPR000209">
    <property type="entry name" value="Peptidase_S8/S53_dom"/>
</dbReference>
<dbReference type="Proteomes" id="UP000825729">
    <property type="component" value="Unassembled WGS sequence"/>
</dbReference>
<evidence type="ECO:0000313" key="10">
    <source>
        <dbReference type="EMBL" id="KAG9443989.1"/>
    </source>
</evidence>
<dbReference type="Gene3D" id="3.50.30.30">
    <property type="match status" value="1"/>
</dbReference>
<dbReference type="InterPro" id="IPR045051">
    <property type="entry name" value="SBT"/>
</dbReference>
<evidence type="ECO:0000256" key="1">
    <source>
        <dbReference type="ARBA" id="ARBA00011073"/>
    </source>
</evidence>
<keyword evidence="2" id="KW-0645">Protease</keyword>
<dbReference type="GO" id="GO:0006508">
    <property type="term" value="P:proteolysis"/>
    <property type="evidence" value="ECO:0007669"/>
    <property type="project" value="UniProtKB-KW"/>
</dbReference>
<name>A0AAV7E5A6_ARIFI</name>
<dbReference type="Pfam" id="PF17766">
    <property type="entry name" value="fn3_6"/>
    <property type="match status" value="1"/>
</dbReference>
<dbReference type="InterPro" id="IPR036852">
    <property type="entry name" value="Peptidase_S8/S53_dom_sf"/>
</dbReference>
<proteinExistence type="inferred from homology"/>
<evidence type="ECO:0000259" key="9">
    <source>
        <dbReference type="Pfam" id="PF17766"/>
    </source>
</evidence>
<sequence length="591" mass="65101">MKMQKKVESVRRLCGWVVHLHLVMIWGSLHTVTSVASEQPETYIIRMDPSHKPSPFSTHESWHQAILDSSTLSFISPSSLGRSRKLIYSYHHALHGFSARLTPSELKLSAKSSPQYLGLNYSSGLWPKASYGREIIIGNIGTGVWPESKSFHDKKYNPTLPSRWKGECEEGERFNKSLCNLKLIGARSFSKGFKEKTGMNISKENDYDSPRDFDGHGTQTASIAAGCVVAADTSHFGYSPLMSAEAKPYYDDLLAIATLKAVKQAVFVACPAGNDGRVKSIRNGPPWVPLVLITSSEDANKVLQYTEKEREAIVKELKFRFIDEGNKPAPRVAFFSSRGPDPITPTILKPDVIAPGKDILTAWVPNKPYITIDGSEKFNTDYALAFGTSMAAPHIAGVAALLKSIHSDWSPAAIRSAIMTTTRMVDNKFMTISDERTNMAASPLDFGAGLVNPSAAVDPGLIYDMQFKDYADFICALKYTGSHIVGSSRWKCNSSSADLNYYPSFAAVFTKAQKGPKLVKTFKRVVTNVGDDKADYSALLGSDPGMTIRVQPTILKFTQKNQKMSFTVTVELDMKAWNSSLHPLPNGNFNP</sequence>
<evidence type="ECO:0000256" key="5">
    <source>
        <dbReference type="ARBA" id="ARBA00022825"/>
    </source>
</evidence>
<dbReference type="InterPro" id="IPR037045">
    <property type="entry name" value="S8pro/Inhibitor_I9_sf"/>
</dbReference>
<comment type="similarity">
    <text evidence="1 6">Belongs to the peptidase S8 family.</text>
</comment>
<protein>
    <submittedName>
        <fullName evidence="10">Uncharacterized protein</fullName>
    </submittedName>
</protein>
<organism evidence="10 11">
    <name type="scientific">Aristolochia fimbriata</name>
    <name type="common">White veined hardy Dutchman's pipe vine</name>
    <dbReference type="NCBI Taxonomy" id="158543"/>
    <lineage>
        <taxon>Eukaryota</taxon>
        <taxon>Viridiplantae</taxon>
        <taxon>Streptophyta</taxon>
        <taxon>Embryophyta</taxon>
        <taxon>Tracheophyta</taxon>
        <taxon>Spermatophyta</taxon>
        <taxon>Magnoliopsida</taxon>
        <taxon>Magnoliidae</taxon>
        <taxon>Piperales</taxon>
        <taxon>Aristolochiaceae</taxon>
        <taxon>Aristolochia</taxon>
    </lineage>
</organism>
<dbReference type="PROSITE" id="PS51892">
    <property type="entry name" value="SUBTILASE"/>
    <property type="match status" value="1"/>
</dbReference>
<feature type="domain" description="Subtilisin-like protease fibronectin type-III" evidence="9">
    <location>
        <begin position="498"/>
        <end position="574"/>
    </location>
</feature>
<dbReference type="FunFam" id="3.30.70.80:FF:000003">
    <property type="entry name" value="Subtilisin-like protease SBT1.9"/>
    <property type="match status" value="1"/>
</dbReference>
<comment type="caution">
    <text evidence="6">Lacks conserved residue(s) required for the propagation of feature annotation.</text>
</comment>
<dbReference type="AlphaFoldDB" id="A0AAV7E5A6"/>
<dbReference type="InterPro" id="IPR041469">
    <property type="entry name" value="Subtilisin-like_FN3"/>
</dbReference>
<accession>A0AAV7E5A6</accession>
<dbReference type="PROSITE" id="PS00138">
    <property type="entry name" value="SUBTILASE_SER"/>
    <property type="match status" value="1"/>
</dbReference>
<dbReference type="Gene3D" id="3.30.70.80">
    <property type="entry name" value="Peptidase S8 propeptide/proteinase inhibitor I9"/>
    <property type="match status" value="1"/>
</dbReference>
<dbReference type="PANTHER" id="PTHR10795">
    <property type="entry name" value="PROPROTEIN CONVERTASE SUBTILISIN/KEXIN"/>
    <property type="match status" value="1"/>
</dbReference>
<evidence type="ECO:0000256" key="3">
    <source>
        <dbReference type="ARBA" id="ARBA00022729"/>
    </source>
</evidence>
<dbReference type="PRINTS" id="PR00723">
    <property type="entry name" value="SUBTILISIN"/>
</dbReference>
<comment type="caution">
    <text evidence="10">The sequence shown here is derived from an EMBL/GenBank/DDBJ whole genome shotgun (WGS) entry which is preliminary data.</text>
</comment>
<evidence type="ECO:0000256" key="6">
    <source>
        <dbReference type="PROSITE-ProRule" id="PRU01240"/>
    </source>
</evidence>
<dbReference type="InterPro" id="IPR015500">
    <property type="entry name" value="Peptidase_S8_subtilisin-rel"/>
</dbReference>
<dbReference type="Pfam" id="PF05922">
    <property type="entry name" value="Inhibitor_I9"/>
    <property type="match status" value="1"/>
</dbReference>
<gene>
    <name evidence="10" type="ORF">H6P81_015329</name>
</gene>
<keyword evidence="11" id="KW-1185">Reference proteome</keyword>
<dbReference type="EMBL" id="JAINDJ010000006">
    <property type="protein sequence ID" value="KAG9443989.1"/>
    <property type="molecule type" value="Genomic_DNA"/>
</dbReference>
<dbReference type="SUPFAM" id="SSF52743">
    <property type="entry name" value="Subtilisin-like"/>
    <property type="match status" value="1"/>
</dbReference>
<evidence type="ECO:0000313" key="11">
    <source>
        <dbReference type="Proteomes" id="UP000825729"/>
    </source>
</evidence>
<dbReference type="GO" id="GO:0004252">
    <property type="term" value="F:serine-type endopeptidase activity"/>
    <property type="evidence" value="ECO:0007669"/>
    <property type="project" value="InterPro"/>
</dbReference>
<feature type="domain" description="Inhibitor I9" evidence="8">
    <location>
        <begin position="42"/>
        <end position="107"/>
    </location>
</feature>
<evidence type="ECO:0000256" key="2">
    <source>
        <dbReference type="ARBA" id="ARBA00022670"/>
    </source>
</evidence>
<dbReference type="Pfam" id="PF00082">
    <property type="entry name" value="Peptidase_S8"/>
    <property type="match status" value="1"/>
</dbReference>
<evidence type="ECO:0000259" key="7">
    <source>
        <dbReference type="Pfam" id="PF00082"/>
    </source>
</evidence>
<evidence type="ECO:0000256" key="4">
    <source>
        <dbReference type="ARBA" id="ARBA00022801"/>
    </source>
</evidence>
<evidence type="ECO:0000259" key="8">
    <source>
        <dbReference type="Pfam" id="PF05922"/>
    </source>
</evidence>